<dbReference type="InterPro" id="IPR010530">
    <property type="entry name" value="B12D"/>
</dbReference>
<comment type="caution">
    <text evidence="2">The sequence shown here is derived from an EMBL/GenBank/DDBJ whole genome shotgun (WGS) entry which is preliminary data.</text>
</comment>
<dbReference type="InterPro" id="IPR034604">
    <property type="entry name" value="SRRP53"/>
</dbReference>
<gene>
    <name evidence="2" type="ORF">GIB67_032913</name>
</gene>
<proteinExistence type="predicted"/>
<keyword evidence="3" id="KW-1185">Reference proteome</keyword>
<evidence type="ECO:0000313" key="2">
    <source>
        <dbReference type="EMBL" id="KAF6159829.1"/>
    </source>
</evidence>
<feature type="region of interest" description="Disordered" evidence="1">
    <location>
        <begin position="26"/>
        <end position="171"/>
    </location>
</feature>
<dbReference type="Pfam" id="PF06522">
    <property type="entry name" value="B12D"/>
    <property type="match status" value="1"/>
</dbReference>
<feature type="compositionally biased region" description="Basic and acidic residues" evidence="1">
    <location>
        <begin position="158"/>
        <end position="167"/>
    </location>
</feature>
<evidence type="ECO:0000313" key="3">
    <source>
        <dbReference type="Proteomes" id="UP000541444"/>
    </source>
</evidence>
<feature type="compositionally biased region" description="Polar residues" evidence="1">
    <location>
        <begin position="45"/>
        <end position="56"/>
    </location>
</feature>
<feature type="compositionally biased region" description="Basic residues" evidence="1">
    <location>
        <begin position="126"/>
        <end position="139"/>
    </location>
</feature>
<feature type="compositionally biased region" description="Low complexity" evidence="1">
    <location>
        <begin position="30"/>
        <end position="44"/>
    </location>
</feature>
<accession>A0A7J7MXZ9</accession>
<dbReference type="GO" id="GO:0000380">
    <property type="term" value="P:alternative mRNA splicing, via spliceosome"/>
    <property type="evidence" value="ECO:0007669"/>
    <property type="project" value="InterPro"/>
</dbReference>
<dbReference type="PANTHER" id="PTHR31968:SF4">
    <property type="entry name" value="SERINE_ARGININE-RELATED PROTEIN 53"/>
    <property type="match status" value="1"/>
</dbReference>
<dbReference type="GO" id="GO:0005634">
    <property type="term" value="C:nucleus"/>
    <property type="evidence" value="ECO:0007669"/>
    <property type="project" value="TreeGrafter"/>
</dbReference>
<evidence type="ECO:0000256" key="1">
    <source>
        <dbReference type="SAM" id="MobiDB-lite"/>
    </source>
</evidence>
<dbReference type="GO" id="GO:0005737">
    <property type="term" value="C:cytoplasm"/>
    <property type="evidence" value="ECO:0007669"/>
    <property type="project" value="TreeGrafter"/>
</dbReference>
<reference evidence="2 3" key="1">
    <citation type="journal article" date="2020" name="IScience">
        <title>Genome Sequencing of the Endangered Kingdonia uniflora (Circaeasteraceae, Ranunculales) Reveals Potential Mechanisms of Evolutionary Specialization.</title>
        <authorList>
            <person name="Sun Y."/>
            <person name="Deng T."/>
            <person name="Zhang A."/>
            <person name="Moore M.J."/>
            <person name="Landis J.B."/>
            <person name="Lin N."/>
            <person name="Zhang H."/>
            <person name="Zhang X."/>
            <person name="Huang J."/>
            <person name="Zhang X."/>
            <person name="Sun H."/>
            <person name="Wang H."/>
        </authorList>
    </citation>
    <scope>NUCLEOTIDE SEQUENCE [LARGE SCALE GENOMIC DNA]</scope>
    <source>
        <strain evidence="2">TB1705</strain>
        <tissue evidence="2">Leaf</tissue>
    </source>
</reference>
<dbReference type="OrthoDB" id="1939205at2759"/>
<dbReference type="EMBL" id="JACGCM010001183">
    <property type="protein sequence ID" value="KAF6159829.1"/>
    <property type="molecule type" value="Genomic_DNA"/>
</dbReference>
<sequence length="478" mass="54140">MEEDKAAAYYEELTRKGEGAAKFKQGLGFSSSSKSPNTASNPNSLSSFVRASSPGKSTGFEKKSQLENIQNKLKKKHNSDRDGRGRERDRDRGGERKRRSRSRERVRERERRRRSRSRSYSDGEKRYRRRSRERRRSRGGRSLSPRDRRSSKRSRRNVQKERNDSVDYSRLIKGYEEMTAAEKVKAKMKLQISQTVEKDVAKGMGAGWERFEFNKDAPLDDEEEIEAAEDDSAVVKSMGQSFRFSAVEARRKEQINAAHDEAMFGAPRAQSLIQSNEKAAVEDDKAEDHNRKEINKAMFGSPTAQSPIQSDEEPVVVDDRLEDEPVVVDDRLEDDNRNDINKNGFDANLISEKGNVFPNGAAVITLDRPNGHNAMNLGAFKAASSPLMVSSTMNRWLRPEVYPLIAATGLAMGICAMQLIRNITTNPEVRVSKENRAAGILENFAEGEKYSQHFVRKFIRGQSSEIMPSINSFFTDPK</sequence>
<dbReference type="Proteomes" id="UP000541444">
    <property type="component" value="Unassembled WGS sequence"/>
</dbReference>
<name>A0A7J7MXZ9_9MAGN</name>
<dbReference type="AlphaFoldDB" id="A0A7J7MXZ9"/>
<dbReference type="PANTHER" id="PTHR31968">
    <property type="entry name" value="SERINE/ARGININE-RELATED PROTEIN 53"/>
    <property type="match status" value="1"/>
</dbReference>
<feature type="compositionally biased region" description="Basic and acidic residues" evidence="1">
    <location>
        <begin position="79"/>
        <end position="94"/>
    </location>
</feature>
<protein>
    <submittedName>
        <fullName evidence="2">Uncharacterized protein</fullName>
    </submittedName>
</protein>
<organism evidence="2 3">
    <name type="scientific">Kingdonia uniflora</name>
    <dbReference type="NCBI Taxonomy" id="39325"/>
    <lineage>
        <taxon>Eukaryota</taxon>
        <taxon>Viridiplantae</taxon>
        <taxon>Streptophyta</taxon>
        <taxon>Embryophyta</taxon>
        <taxon>Tracheophyta</taxon>
        <taxon>Spermatophyta</taxon>
        <taxon>Magnoliopsida</taxon>
        <taxon>Ranunculales</taxon>
        <taxon>Circaeasteraceae</taxon>
        <taxon>Kingdonia</taxon>
    </lineage>
</organism>